<feature type="coiled-coil region" evidence="1">
    <location>
        <begin position="239"/>
        <end position="359"/>
    </location>
</feature>
<protein>
    <submittedName>
        <fullName evidence="2">EGF conserved site containing protein, putative</fullName>
    </submittedName>
</protein>
<keyword evidence="1" id="KW-0175">Coiled coil</keyword>
<comment type="caution">
    <text evidence="2">The sequence shown here is derived from an EMBL/GenBank/DDBJ whole genome shotgun (WGS) entry which is preliminary data.</text>
</comment>
<dbReference type="OrthoDB" id="364973at2759"/>
<gene>
    <name evidence="2" type="ORF">BaOVIS_027770</name>
</gene>
<evidence type="ECO:0000313" key="2">
    <source>
        <dbReference type="EMBL" id="GFE55373.1"/>
    </source>
</evidence>
<organism evidence="2 3">
    <name type="scientific">Babesia ovis</name>
    <dbReference type="NCBI Taxonomy" id="5869"/>
    <lineage>
        <taxon>Eukaryota</taxon>
        <taxon>Sar</taxon>
        <taxon>Alveolata</taxon>
        <taxon>Apicomplexa</taxon>
        <taxon>Aconoidasida</taxon>
        <taxon>Piroplasmida</taxon>
        <taxon>Babesiidae</taxon>
        <taxon>Babesia</taxon>
    </lineage>
</organism>
<dbReference type="AlphaFoldDB" id="A0A9W5TCQ0"/>
<keyword evidence="3" id="KW-1185">Reference proteome</keyword>
<dbReference type="Proteomes" id="UP001057455">
    <property type="component" value="Unassembled WGS sequence"/>
</dbReference>
<feature type="coiled-coil region" evidence="1">
    <location>
        <begin position="422"/>
        <end position="539"/>
    </location>
</feature>
<dbReference type="Gene3D" id="6.10.250.3110">
    <property type="match status" value="1"/>
</dbReference>
<reference evidence="2" key="1">
    <citation type="submission" date="2019-12" db="EMBL/GenBank/DDBJ databases">
        <title>Genome sequence of Babesia ovis.</title>
        <authorList>
            <person name="Yamagishi J."/>
            <person name="Sevinc F."/>
            <person name="Xuan X."/>
        </authorList>
    </citation>
    <scope>NUCLEOTIDE SEQUENCE</scope>
    <source>
        <strain evidence="2">Selcuk</strain>
    </source>
</reference>
<proteinExistence type="predicted"/>
<evidence type="ECO:0000313" key="3">
    <source>
        <dbReference type="Proteomes" id="UP001057455"/>
    </source>
</evidence>
<evidence type="ECO:0000256" key="1">
    <source>
        <dbReference type="SAM" id="Coils"/>
    </source>
</evidence>
<accession>A0A9W5TCQ0</accession>
<dbReference type="EMBL" id="BLIY01000020">
    <property type="protein sequence ID" value="GFE55373.1"/>
    <property type="molecule type" value="Genomic_DNA"/>
</dbReference>
<sequence>MEALLSLYRQAVAADIKDTLQPANAHTLQRLLYENSDVFGNLCKYDNFHCAFGVPPNPCESVNFIRFWRGVEDAITGPESVINGLCSIELQKILFMDDELLRSMRYFRDELLKHHSPMMMSTFFSVIDSCSRNSDMEEFWLRVRDNSREMFSCGDVDTNEVSDMIFGHLSQRFSLRPDADLTLQTVSTCISVDVEDDLRPTPTARSLLSGTLSSRSTASSDERYRQLLEDLDICLPAVYNRFCERIDELTSQREQLETECEIKEKQLDDLRNEFSDCKRALQSRCDQLLESNTMLHQKIESHELELDSYRIHMDNMKRRLDSHDSSRFDGELQTLRLRCDDLEQMNAELRTSLSKAESIQSARSIEISDRIDACVGDDVEYTDTDALDPLTSTEPLPSQEREAISQELANLRTENSRLCGTIHDLRSQVDSLSHEREAALLENSLVTEKMKLSISLDQHIAEQKTLKDRIMSLEADNISLRDNLTSLRKDGERAEAELSTLVRAKSDLDQELRRYKGDLSTYKHEIDLLRQKCAQLEADSAAKLHLQFELRSKIDSMTKENNVMAARIEELTAPQTNTSGTTGIDDCQDSGCSAITPRTDTTECDDYEGHQRVVSSANLIKINPALAETRRLNTLNAMKHGQLNIDDTHISLSSFNSGVGGALVYRQVFGIQRAMTVISDDDDIGLLRDPRELGLDSDTASLSESESPDVIQSAATYFSDTFNLGLRASGRV</sequence>
<name>A0A9W5TCQ0_BABOV</name>